<dbReference type="InterPro" id="IPR000792">
    <property type="entry name" value="Tscrpt_reg_LuxR_C"/>
</dbReference>
<dbReference type="Gene3D" id="1.10.10.10">
    <property type="entry name" value="Winged helix-like DNA-binding domain superfamily/Winged helix DNA-binding domain"/>
    <property type="match status" value="1"/>
</dbReference>
<keyword evidence="3" id="KW-1185">Reference proteome</keyword>
<dbReference type="SMART" id="SM00421">
    <property type="entry name" value="HTH_LUXR"/>
    <property type="match status" value="1"/>
</dbReference>
<evidence type="ECO:0000259" key="1">
    <source>
        <dbReference type="SMART" id="SM00421"/>
    </source>
</evidence>
<feature type="domain" description="HTH luxR-type" evidence="1">
    <location>
        <begin position="151"/>
        <end position="205"/>
    </location>
</feature>
<dbReference type="CDD" id="cd06170">
    <property type="entry name" value="LuxR_C_like"/>
    <property type="match status" value="1"/>
</dbReference>
<protein>
    <recommendedName>
        <fullName evidence="1">HTH luxR-type domain-containing protein</fullName>
    </recommendedName>
</protein>
<sequence>MPLEIVDSLDTAIALIKQASADCRQELMTSQPGGGRPVGELREAFQRDLAMLRRGVQMRSLYQHTSRRHIPTREYAERVTAAGAQIRTLTELLGRMIAFDRTVVFLPHHQAKGGAVVIRDPSTVAFLCNAFDRAWSMAVPYSPAVQDSTVRDDLELTILNLLSDGLKDDTIARRLGVSLRTCRKYIADIFKDLGAESRFQAGYLAGTRDLLAGRTEDPDHR</sequence>
<evidence type="ECO:0000313" key="2">
    <source>
        <dbReference type="EMBL" id="GGJ57689.1"/>
    </source>
</evidence>
<accession>A0A917LB34</accession>
<reference evidence="2" key="2">
    <citation type="submission" date="2020-09" db="EMBL/GenBank/DDBJ databases">
        <authorList>
            <person name="Sun Q."/>
            <person name="Zhou Y."/>
        </authorList>
    </citation>
    <scope>NUCLEOTIDE SEQUENCE</scope>
    <source>
        <strain evidence="2">CGMCC 4.7272</strain>
    </source>
</reference>
<gene>
    <name evidence="2" type="ORF">GCM10012282_63760</name>
</gene>
<organism evidence="2 3">
    <name type="scientific">Streptomyces lacrimifluminis</name>
    <dbReference type="NCBI Taxonomy" id="1500077"/>
    <lineage>
        <taxon>Bacteria</taxon>
        <taxon>Bacillati</taxon>
        <taxon>Actinomycetota</taxon>
        <taxon>Actinomycetes</taxon>
        <taxon>Kitasatosporales</taxon>
        <taxon>Streptomycetaceae</taxon>
        <taxon>Streptomyces</taxon>
    </lineage>
</organism>
<dbReference type="GO" id="GO:0003677">
    <property type="term" value="F:DNA binding"/>
    <property type="evidence" value="ECO:0007669"/>
    <property type="project" value="InterPro"/>
</dbReference>
<comment type="caution">
    <text evidence="2">The sequence shown here is derived from an EMBL/GenBank/DDBJ whole genome shotgun (WGS) entry which is preliminary data.</text>
</comment>
<reference evidence="2" key="1">
    <citation type="journal article" date="2014" name="Int. J. Syst. Evol. Microbiol.">
        <title>Complete genome sequence of Corynebacterium casei LMG S-19264T (=DSM 44701T), isolated from a smear-ripened cheese.</title>
        <authorList>
            <consortium name="US DOE Joint Genome Institute (JGI-PGF)"/>
            <person name="Walter F."/>
            <person name="Albersmeier A."/>
            <person name="Kalinowski J."/>
            <person name="Ruckert C."/>
        </authorList>
    </citation>
    <scope>NUCLEOTIDE SEQUENCE</scope>
    <source>
        <strain evidence="2">CGMCC 4.7272</strain>
    </source>
</reference>
<dbReference type="RefSeq" id="WP_189150878.1">
    <property type="nucleotide sequence ID" value="NZ_BAABER010000028.1"/>
</dbReference>
<dbReference type="Proteomes" id="UP000625682">
    <property type="component" value="Unassembled WGS sequence"/>
</dbReference>
<name>A0A917LB34_9ACTN</name>
<dbReference type="InterPro" id="IPR051797">
    <property type="entry name" value="TrmB-like"/>
</dbReference>
<dbReference type="InterPro" id="IPR016032">
    <property type="entry name" value="Sig_transdc_resp-reg_C-effctor"/>
</dbReference>
<dbReference type="InterPro" id="IPR036388">
    <property type="entry name" value="WH-like_DNA-bd_sf"/>
</dbReference>
<dbReference type="AlphaFoldDB" id="A0A917LB34"/>
<dbReference type="PANTHER" id="PTHR34293">
    <property type="entry name" value="HTH-TYPE TRANSCRIPTIONAL REGULATOR TRMBL2"/>
    <property type="match status" value="1"/>
</dbReference>
<dbReference type="GO" id="GO:0006355">
    <property type="term" value="P:regulation of DNA-templated transcription"/>
    <property type="evidence" value="ECO:0007669"/>
    <property type="project" value="InterPro"/>
</dbReference>
<dbReference type="Pfam" id="PF00196">
    <property type="entry name" value="GerE"/>
    <property type="match status" value="1"/>
</dbReference>
<proteinExistence type="predicted"/>
<dbReference type="SUPFAM" id="SSF46894">
    <property type="entry name" value="C-terminal effector domain of the bipartite response regulators"/>
    <property type="match status" value="1"/>
</dbReference>
<dbReference type="PANTHER" id="PTHR34293:SF1">
    <property type="entry name" value="HTH-TYPE TRANSCRIPTIONAL REGULATOR TRMBL2"/>
    <property type="match status" value="1"/>
</dbReference>
<evidence type="ECO:0000313" key="3">
    <source>
        <dbReference type="Proteomes" id="UP000625682"/>
    </source>
</evidence>
<dbReference type="EMBL" id="BMMU01000027">
    <property type="protein sequence ID" value="GGJ57689.1"/>
    <property type="molecule type" value="Genomic_DNA"/>
</dbReference>